<accession>A0A8J8SDV8</accession>
<dbReference type="AlphaFoldDB" id="A0A8J8SDV8"/>
<reference evidence="1 2" key="1">
    <citation type="submission" date="2020-07" db="EMBL/GenBank/DDBJ databases">
        <title>Vallitalea guaymasensis genome.</title>
        <authorList>
            <person name="Postec A."/>
        </authorList>
    </citation>
    <scope>NUCLEOTIDE SEQUENCE [LARGE SCALE GENOMIC DNA]</scope>
    <source>
        <strain evidence="1 2">Ra1766G1</strain>
    </source>
</reference>
<evidence type="ECO:0000313" key="2">
    <source>
        <dbReference type="Proteomes" id="UP000677305"/>
    </source>
</evidence>
<dbReference type="Proteomes" id="UP000677305">
    <property type="component" value="Chromosome"/>
</dbReference>
<protein>
    <submittedName>
        <fullName evidence="1">ParA family protein</fullName>
    </submittedName>
</protein>
<keyword evidence="2" id="KW-1185">Reference proteome</keyword>
<name>A0A8J8SDV8_9FIRM</name>
<dbReference type="InterPro" id="IPR027417">
    <property type="entry name" value="P-loop_NTPase"/>
</dbReference>
<dbReference type="KEGG" id="vgu:HYG85_20215"/>
<dbReference type="SUPFAM" id="SSF52540">
    <property type="entry name" value="P-loop containing nucleoside triphosphate hydrolases"/>
    <property type="match status" value="1"/>
</dbReference>
<gene>
    <name evidence="1" type="ORF">HYG85_20215</name>
</gene>
<evidence type="ECO:0000313" key="1">
    <source>
        <dbReference type="EMBL" id="QUH31119.1"/>
    </source>
</evidence>
<sequence length="273" mass="31045">MSKIITIWGNPNSGKTTLAIKLAKELSKNNNVIMLSTDIIAPTIGVLLPYSKEKDKSVGKLLEMVTLTQEDILKNLITLKDNKNIAFLGYAQTENYKSYAQYTVDRANELIINLSHLADYLIIDTSSIIQFDLLSRSSLKLADEVIRLCGTNLKAISYYKSIFPLLIDKSFNINKHIKILAKLKDGEPKAIITNHYGTIFSNLPYTEELQIQYKEGCLLNALSNKKSVYYNDNLEKLLFRITGKTKDKKNVNKVNNVFKLLKVKKMKEQDEDE</sequence>
<dbReference type="RefSeq" id="WP_212691196.1">
    <property type="nucleotide sequence ID" value="NZ_CP058561.1"/>
</dbReference>
<proteinExistence type="predicted"/>
<organism evidence="1 2">
    <name type="scientific">Vallitalea guaymasensis</name>
    <dbReference type="NCBI Taxonomy" id="1185412"/>
    <lineage>
        <taxon>Bacteria</taxon>
        <taxon>Bacillati</taxon>
        <taxon>Bacillota</taxon>
        <taxon>Clostridia</taxon>
        <taxon>Lachnospirales</taxon>
        <taxon>Vallitaleaceae</taxon>
        <taxon>Vallitalea</taxon>
    </lineage>
</organism>
<dbReference type="EMBL" id="CP058561">
    <property type="protein sequence ID" value="QUH31119.1"/>
    <property type="molecule type" value="Genomic_DNA"/>
</dbReference>
<dbReference type="Gene3D" id="3.40.50.300">
    <property type="entry name" value="P-loop containing nucleotide triphosphate hydrolases"/>
    <property type="match status" value="1"/>
</dbReference>